<keyword evidence="1" id="KW-1133">Transmembrane helix</keyword>
<proteinExistence type="predicted"/>
<evidence type="ECO:0000256" key="1">
    <source>
        <dbReference type="SAM" id="Phobius"/>
    </source>
</evidence>
<evidence type="ECO:0000313" key="2">
    <source>
        <dbReference type="EMBL" id="VAV93403.1"/>
    </source>
</evidence>
<keyword evidence="1" id="KW-0812">Transmembrane</keyword>
<protein>
    <submittedName>
        <fullName evidence="2">Uncharacterized protein</fullName>
    </submittedName>
</protein>
<dbReference type="AlphaFoldDB" id="A0A3B0SAR5"/>
<organism evidence="2">
    <name type="scientific">hydrothermal vent metagenome</name>
    <dbReference type="NCBI Taxonomy" id="652676"/>
    <lineage>
        <taxon>unclassified sequences</taxon>
        <taxon>metagenomes</taxon>
        <taxon>ecological metagenomes</taxon>
    </lineage>
</organism>
<keyword evidence="1" id="KW-0472">Membrane</keyword>
<accession>A0A3B0SAR5</accession>
<sequence length="140" mass="14411">MRRSCRTRDEAGTALPAIIGLMMIGLLLVGLVFELARWGSLWRETAFVAEAAAEAGAATIDLATLRSGTVTLSPDLAIAAAITAGNEARPRPNRVITAAVPAPDLVCVDVSQEYSSALLNLFGATSVQVSATACASPARG</sequence>
<feature type="transmembrane region" description="Helical" evidence="1">
    <location>
        <begin position="12"/>
        <end position="33"/>
    </location>
</feature>
<reference evidence="2" key="1">
    <citation type="submission" date="2018-06" db="EMBL/GenBank/DDBJ databases">
        <authorList>
            <person name="Zhirakovskaya E."/>
        </authorList>
    </citation>
    <scope>NUCLEOTIDE SEQUENCE</scope>
</reference>
<gene>
    <name evidence="2" type="ORF">MNBD_ACTINO02-925</name>
</gene>
<dbReference type="EMBL" id="UOEK01000042">
    <property type="protein sequence ID" value="VAV93403.1"/>
    <property type="molecule type" value="Genomic_DNA"/>
</dbReference>
<name>A0A3B0SAR5_9ZZZZ</name>